<dbReference type="RefSeq" id="WP_332082605.1">
    <property type="nucleotide sequence ID" value="NZ_JAZHYN010000047.1"/>
</dbReference>
<dbReference type="GO" id="GO:0016787">
    <property type="term" value="F:hydrolase activity"/>
    <property type="evidence" value="ECO:0007669"/>
    <property type="project" value="UniProtKB-KW"/>
</dbReference>
<proteinExistence type="predicted"/>
<organism evidence="3 4">
    <name type="scientific">Methylocystis borbori</name>
    <dbReference type="NCBI Taxonomy" id="3118750"/>
    <lineage>
        <taxon>Bacteria</taxon>
        <taxon>Pseudomonadati</taxon>
        <taxon>Pseudomonadota</taxon>
        <taxon>Alphaproteobacteria</taxon>
        <taxon>Hyphomicrobiales</taxon>
        <taxon>Methylocystaceae</taxon>
        <taxon>Methylocystis</taxon>
    </lineage>
</organism>
<evidence type="ECO:0000259" key="2">
    <source>
        <dbReference type="Pfam" id="PF00561"/>
    </source>
</evidence>
<feature type="domain" description="AB hydrolase-1" evidence="2">
    <location>
        <begin position="35"/>
        <end position="246"/>
    </location>
</feature>
<dbReference type="InterPro" id="IPR000073">
    <property type="entry name" value="AB_hydrolase_1"/>
</dbReference>
<keyword evidence="1 3" id="KW-0378">Hydrolase</keyword>
<evidence type="ECO:0000313" key="4">
    <source>
        <dbReference type="Proteomes" id="UP001350748"/>
    </source>
</evidence>
<dbReference type="SUPFAM" id="SSF53474">
    <property type="entry name" value="alpha/beta-Hydrolases"/>
    <property type="match status" value="1"/>
</dbReference>
<dbReference type="Proteomes" id="UP001350748">
    <property type="component" value="Unassembled WGS sequence"/>
</dbReference>
<accession>A0ABU7XJK2</accession>
<evidence type="ECO:0000313" key="3">
    <source>
        <dbReference type="EMBL" id="MEF3367560.1"/>
    </source>
</evidence>
<name>A0ABU7XJK2_9HYPH</name>
<gene>
    <name evidence="3" type="ORF">V3H18_13550</name>
</gene>
<sequence length="291" mass="31503">MTSAAALLGARRIVIPANGLEFEAFEAGEGGRLALLLHGFPQHAVMWRHLMAPLAAAGYRVLAVNQRGYGGTSRPKEREAYSLDALAGDVAALIDAVNPTSVALIGHDWGGLIAWVIAIRKLARLDRLVALNIPHPLCYRRALEQEWRQKFKSAYAGFFQLPFLPDWLLSAGGGAGAAWLMRRAAGRAEVFSEEIMAIYRANAAAPGAATAMLNWYRAAGRDILAAENLDATIETPTLVIWGADDVALGESCLKGAERYAGNLRIELLPGVSHWTPEDAPARVNELILRFL</sequence>
<dbReference type="PANTHER" id="PTHR43329">
    <property type="entry name" value="EPOXIDE HYDROLASE"/>
    <property type="match status" value="1"/>
</dbReference>
<reference evidence="3 4" key="1">
    <citation type="submission" date="2024-02" db="EMBL/GenBank/DDBJ databases">
        <authorList>
            <person name="Grouzdev D."/>
        </authorList>
    </citation>
    <scope>NUCLEOTIDE SEQUENCE [LARGE SCALE GENOMIC DNA]</scope>
    <source>
        <strain evidence="3 4">9N</strain>
    </source>
</reference>
<dbReference type="PRINTS" id="PR00111">
    <property type="entry name" value="ABHYDROLASE"/>
</dbReference>
<dbReference type="EMBL" id="JAZHYN010000047">
    <property type="protein sequence ID" value="MEF3367560.1"/>
    <property type="molecule type" value="Genomic_DNA"/>
</dbReference>
<dbReference type="Pfam" id="PF00561">
    <property type="entry name" value="Abhydrolase_1"/>
    <property type="match status" value="1"/>
</dbReference>
<dbReference type="InterPro" id="IPR000639">
    <property type="entry name" value="Epox_hydrolase-like"/>
</dbReference>
<keyword evidence="4" id="KW-1185">Reference proteome</keyword>
<comment type="caution">
    <text evidence="3">The sequence shown here is derived from an EMBL/GenBank/DDBJ whole genome shotgun (WGS) entry which is preliminary data.</text>
</comment>
<dbReference type="PRINTS" id="PR00412">
    <property type="entry name" value="EPOXHYDRLASE"/>
</dbReference>
<dbReference type="Gene3D" id="3.40.50.1820">
    <property type="entry name" value="alpha/beta hydrolase"/>
    <property type="match status" value="1"/>
</dbReference>
<protein>
    <submittedName>
        <fullName evidence="3">Alpha/beta hydrolase</fullName>
    </submittedName>
</protein>
<dbReference type="InterPro" id="IPR029058">
    <property type="entry name" value="AB_hydrolase_fold"/>
</dbReference>
<evidence type="ECO:0000256" key="1">
    <source>
        <dbReference type="ARBA" id="ARBA00022801"/>
    </source>
</evidence>